<dbReference type="GO" id="GO:0008270">
    <property type="term" value="F:zinc ion binding"/>
    <property type="evidence" value="ECO:0007669"/>
    <property type="project" value="UniProtKB-KW"/>
</dbReference>
<evidence type="ECO:0000259" key="9">
    <source>
        <dbReference type="PROSITE" id="PS50089"/>
    </source>
</evidence>
<dbReference type="InterPro" id="IPR047126">
    <property type="entry name" value="RNF141-like"/>
</dbReference>
<dbReference type="Gene3D" id="3.30.40.10">
    <property type="entry name" value="Zinc/RING finger domain, C3HC4 (zinc finger)"/>
    <property type="match status" value="1"/>
</dbReference>
<dbReference type="InterPro" id="IPR013083">
    <property type="entry name" value="Znf_RING/FYVE/PHD"/>
</dbReference>
<dbReference type="Pfam" id="PF00498">
    <property type="entry name" value="FHA"/>
    <property type="match status" value="1"/>
</dbReference>
<dbReference type="EMBL" id="CAJNDS010000065">
    <property type="protein sequence ID" value="CAE6941393.1"/>
    <property type="molecule type" value="Genomic_DNA"/>
</dbReference>
<keyword evidence="3" id="KW-0479">Metal-binding</keyword>
<evidence type="ECO:0000256" key="5">
    <source>
        <dbReference type="ARBA" id="ARBA00022833"/>
    </source>
</evidence>
<evidence type="ECO:0000256" key="2">
    <source>
        <dbReference type="ARBA" id="ARBA00017908"/>
    </source>
</evidence>
<feature type="domain" description="FHA" evidence="8">
    <location>
        <begin position="191"/>
        <end position="245"/>
    </location>
</feature>
<evidence type="ECO:0000313" key="10">
    <source>
        <dbReference type="EMBL" id="CAE6941393.1"/>
    </source>
</evidence>
<evidence type="ECO:0000256" key="6">
    <source>
        <dbReference type="PROSITE-ProRule" id="PRU00175"/>
    </source>
</evidence>
<evidence type="ECO:0000313" key="11">
    <source>
        <dbReference type="Proteomes" id="UP000604046"/>
    </source>
</evidence>
<dbReference type="Proteomes" id="UP000604046">
    <property type="component" value="Unassembled WGS sequence"/>
</dbReference>
<keyword evidence="5" id="KW-0862">Zinc</keyword>
<organism evidence="10 11">
    <name type="scientific">Symbiodinium natans</name>
    <dbReference type="NCBI Taxonomy" id="878477"/>
    <lineage>
        <taxon>Eukaryota</taxon>
        <taxon>Sar</taxon>
        <taxon>Alveolata</taxon>
        <taxon>Dinophyceae</taxon>
        <taxon>Suessiales</taxon>
        <taxon>Symbiodiniaceae</taxon>
        <taxon>Symbiodinium</taxon>
    </lineage>
</organism>
<evidence type="ECO:0000256" key="4">
    <source>
        <dbReference type="ARBA" id="ARBA00022771"/>
    </source>
</evidence>
<dbReference type="OrthoDB" id="6105938at2759"/>
<gene>
    <name evidence="10" type="primary">RNF8</name>
    <name evidence="10" type="ORF">SNAT2548_LOCUS1218</name>
</gene>
<dbReference type="InterPro" id="IPR017907">
    <property type="entry name" value="Znf_RING_CS"/>
</dbReference>
<feature type="domain" description="RING-type" evidence="9">
    <location>
        <begin position="410"/>
        <end position="449"/>
    </location>
</feature>
<comment type="similarity">
    <text evidence="1">Belongs to the CHFR family.</text>
</comment>
<dbReference type="InterPro" id="IPR008984">
    <property type="entry name" value="SMAD_FHA_dom_sf"/>
</dbReference>
<dbReference type="PROSITE" id="PS50006">
    <property type="entry name" value="FHA_DOMAIN"/>
    <property type="match status" value="1"/>
</dbReference>
<comment type="caution">
    <text evidence="10">The sequence shown here is derived from an EMBL/GenBank/DDBJ whole genome shotgun (WGS) entry which is preliminary data.</text>
</comment>
<keyword evidence="4 6" id="KW-0863">Zinc-finger</keyword>
<evidence type="ECO:0000256" key="7">
    <source>
        <dbReference type="SAM" id="MobiDB-lite"/>
    </source>
</evidence>
<keyword evidence="11" id="KW-1185">Reference proteome</keyword>
<accession>A0A812GW88</accession>
<evidence type="ECO:0000256" key="3">
    <source>
        <dbReference type="ARBA" id="ARBA00022723"/>
    </source>
</evidence>
<dbReference type="PROSITE" id="PS00518">
    <property type="entry name" value="ZF_RING_1"/>
    <property type="match status" value="1"/>
</dbReference>
<dbReference type="Pfam" id="PF13923">
    <property type="entry name" value="zf-C3HC4_2"/>
    <property type="match status" value="1"/>
</dbReference>
<dbReference type="PROSITE" id="PS50089">
    <property type="entry name" value="ZF_RING_2"/>
    <property type="match status" value="1"/>
</dbReference>
<dbReference type="SMART" id="SM00240">
    <property type="entry name" value="FHA"/>
    <property type="match status" value="1"/>
</dbReference>
<dbReference type="InterPro" id="IPR001841">
    <property type="entry name" value="Znf_RING"/>
</dbReference>
<dbReference type="InterPro" id="IPR000253">
    <property type="entry name" value="FHA_dom"/>
</dbReference>
<dbReference type="SUPFAM" id="SSF49879">
    <property type="entry name" value="SMAD/FHA domain"/>
    <property type="match status" value="1"/>
</dbReference>
<protein>
    <recommendedName>
        <fullName evidence="2">E3 ubiquitin-protein ligase CHFR</fullName>
    </recommendedName>
</protein>
<evidence type="ECO:0000256" key="1">
    <source>
        <dbReference type="ARBA" id="ARBA00005797"/>
    </source>
</evidence>
<reference evidence="10" key="1">
    <citation type="submission" date="2021-02" db="EMBL/GenBank/DDBJ databases">
        <authorList>
            <person name="Dougan E. K."/>
            <person name="Rhodes N."/>
            <person name="Thang M."/>
            <person name="Chan C."/>
        </authorList>
    </citation>
    <scope>NUCLEOTIDE SEQUENCE</scope>
</reference>
<dbReference type="SMART" id="SM00184">
    <property type="entry name" value="RING"/>
    <property type="match status" value="1"/>
</dbReference>
<feature type="region of interest" description="Disordered" evidence="7">
    <location>
        <begin position="69"/>
        <end position="88"/>
    </location>
</feature>
<evidence type="ECO:0000259" key="8">
    <source>
        <dbReference type="PROSITE" id="PS50006"/>
    </source>
</evidence>
<dbReference type="SUPFAM" id="SSF57850">
    <property type="entry name" value="RING/U-box"/>
    <property type="match status" value="1"/>
</dbReference>
<dbReference type="AlphaFoldDB" id="A0A812GW88"/>
<proteinExistence type="inferred from homology"/>
<sequence>MRKLVKRFRLDEAAESKLCEVMSKWDEDKQYRYYKDLAKVLRDAVKPSATVMIIVQLCWQLARVLCEDSSSSDTDDPNPRQKPLSSSSRTNLAGLVNQAQISCQGRLGIGTGRIFPFLFLLMFRCVQQFVHADSFRLPQALYLDLVATTDARRPGEEAFTTSLPWLQDASSHPQGRFTSPSVIYLFPGKEMKVGRQPDVCSVVLDSPEVPQMISRCHARLVDAEGIWVLTDEKSLNGIHVNDMKLTAPKLLRHGDSVCFGRKLQERPVFDYVFEEKGPQNPERTGKRKREPQADAVCAVAVGQATAAAKHADGSKCTSANWPEGKASGAGEILDLADAEGENVLQKEMSELMKNHVARVAQDRLDLDARRAELDAKFKQLETERSLQQPSAKDASAAAVDLKDLQSELVCSICRDWIVHASSIECGHMFCRECIDEWLTRKNFLCPVCRATVRQVPTAARTLDMIVDKTIQQSSKSDIREFEKRVKKADELQSQRRVATRDLEESVKQAIRNKKTFFHINQNWGKKEKKTFHDGVKQYICEGREAYCQLVGLTVSWVYSADDSKLNQALHNLGLQDFVSKPEKDIRQRLLMFLHYG</sequence>
<dbReference type="Gene3D" id="2.60.200.20">
    <property type="match status" value="1"/>
</dbReference>
<name>A0A812GW88_9DINO</name>
<dbReference type="PANTHER" id="PTHR12109">
    <property type="entry name" value="RING FINGER PROTEIN 141-RELATED"/>
    <property type="match status" value="1"/>
</dbReference>